<gene>
    <name evidence="1" type="ORF">ACTIVE_4776</name>
</gene>
<keyword evidence="2" id="KW-1185">Reference proteome</keyword>
<dbReference type="AlphaFoldDB" id="A0A7D3VTX4"/>
<protein>
    <submittedName>
        <fullName evidence="1">Uncharacterized protein</fullName>
    </submittedName>
</protein>
<sequence>MDDYGHHDDALTGSMIIGEIGTHTYFRLVVTGPARGQVWRDEVAANGDLIPGLDFADWYLNWLRRLGALKGSQTGRRRLV</sequence>
<organism evidence="1 2">
    <name type="scientific">Actinomadura verrucosospora</name>
    <dbReference type="NCBI Taxonomy" id="46165"/>
    <lineage>
        <taxon>Bacteria</taxon>
        <taxon>Bacillati</taxon>
        <taxon>Actinomycetota</taxon>
        <taxon>Actinomycetes</taxon>
        <taxon>Streptosporangiales</taxon>
        <taxon>Thermomonosporaceae</taxon>
        <taxon>Actinomadura</taxon>
    </lineage>
</organism>
<dbReference type="EMBL" id="CP053892">
    <property type="protein sequence ID" value="QKG23135.1"/>
    <property type="molecule type" value="Genomic_DNA"/>
</dbReference>
<proteinExistence type="predicted"/>
<evidence type="ECO:0000313" key="1">
    <source>
        <dbReference type="EMBL" id="QKG23135.1"/>
    </source>
</evidence>
<name>A0A7D3VTX4_ACTVE</name>
<dbReference type="Proteomes" id="UP000501240">
    <property type="component" value="Chromosome"/>
</dbReference>
<reference evidence="1 2" key="1">
    <citation type="submission" date="2020-05" db="EMBL/GenBank/DDBJ databases">
        <title>Actinomadura verrucosospora NRRL-B18236 (PFL_A860) Genome sequencing and assembly.</title>
        <authorList>
            <person name="Samborskyy M."/>
        </authorList>
    </citation>
    <scope>NUCLEOTIDE SEQUENCE [LARGE SCALE GENOMIC DNA]</scope>
    <source>
        <strain evidence="1 2">NRRL:B18236</strain>
    </source>
</reference>
<accession>A0A7D3VTX4</accession>
<evidence type="ECO:0000313" key="2">
    <source>
        <dbReference type="Proteomes" id="UP000501240"/>
    </source>
</evidence>